<evidence type="ECO:0000256" key="7">
    <source>
        <dbReference type="RuleBase" id="RU362042"/>
    </source>
</evidence>
<dbReference type="OrthoDB" id="9815782at2"/>
<dbReference type="HOGENOM" id="CLU_028723_0_0_11"/>
<dbReference type="GO" id="GO:0006465">
    <property type="term" value="P:signal peptide processing"/>
    <property type="evidence" value="ECO:0007669"/>
    <property type="project" value="InterPro"/>
</dbReference>
<feature type="active site" evidence="6">
    <location>
        <position position="115"/>
    </location>
</feature>
<dbReference type="PANTHER" id="PTHR43390:SF1">
    <property type="entry name" value="CHLOROPLAST PROCESSING PEPTIDASE"/>
    <property type="match status" value="1"/>
</dbReference>
<dbReference type="PRINTS" id="PR00727">
    <property type="entry name" value="LEADERPTASE"/>
</dbReference>
<comment type="subcellular location">
    <subcellularLocation>
        <location evidence="2">Cell membrane</location>
        <topology evidence="2">Single-pass type II membrane protein</topology>
    </subcellularLocation>
    <subcellularLocation>
        <location evidence="7">Membrane</location>
        <topology evidence="7">Single-pass type II membrane protein</topology>
    </subcellularLocation>
</comment>
<dbReference type="GO" id="GO:0005886">
    <property type="term" value="C:plasma membrane"/>
    <property type="evidence" value="ECO:0007669"/>
    <property type="project" value="UniProtKB-SubCell"/>
</dbReference>
<evidence type="ECO:0000313" key="9">
    <source>
        <dbReference type="EMBL" id="ABM09551.1"/>
    </source>
</evidence>
<dbReference type="RefSeq" id="WP_011775855.1">
    <property type="nucleotide sequence ID" value="NC_008711.1"/>
</dbReference>
<dbReference type="InterPro" id="IPR019758">
    <property type="entry name" value="Pept_S26A_signal_pept_1_CS"/>
</dbReference>
<dbReference type="EMBL" id="CP000474">
    <property type="protein sequence ID" value="ABM09551.1"/>
    <property type="molecule type" value="Genomic_DNA"/>
</dbReference>
<dbReference type="PANTHER" id="PTHR43390">
    <property type="entry name" value="SIGNAL PEPTIDASE I"/>
    <property type="match status" value="1"/>
</dbReference>
<dbReference type="Proteomes" id="UP000000637">
    <property type="component" value="Chromosome"/>
</dbReference>
<keyword evidence="10" id="KW-1185">Reference proteome</keyword>
<evidence type="ECO:0000256" key="5">
    <source>
        <dbReference type="ARBA" id="ARBA00022801"/>
    </source>
</evidence>
<evidence type="ECO:0000259" key="8">
    <source>
        <dbReference type="Pfam" id="PF10502"/>
    </source>
</evidence>
<dbReference type="EC" id="3.4.21.89" evidence="4 7"/>
<evidence type="ECO:0000256" key="6">
    <source>
        <dbReference type="PIRSR" id="PIRSR600223-1"/>
    </source>
</evidence>
<dbReference type="KEGG" id="aau:AAur_3230"/>
<feature type="active site" evidence="6">
    <location>
        <position position="46"/>
    </location>
</feature>
<dbReference type="Pfam" id="PF10502">
    <property type="entry name" value="Peptidase_S26"/>
    <property type="match status" value="1"/>
</dbReference>
<dbReference type="InterPro" id="IPR036286">
    <property type="entry name" value="LexA/Signal_pep-like_sf"/>
</dbReference>
<dbReference type="CDD" id="cd06530">
    <property type="entry name" value="S26_SPase_I"/>
    <property type="match status" value="1"/>
</dbReference>
<evidence type="ECO:0000313" key="10">
    <source>
        <dbReference type="Proteomes" id="UP000000637"/>
    </source>
</evidence>
<feature type="domain" description="Peptidase S26" evidence="8">
    <location>
        <begin position="20"/>
        <end position="219"/>
    </location>
</feature>
<dbReference type="AlphaFoldDB" id="A1R9L5"/>
<dbReference type="MEROPS" id="S26.025"/>
<dbReference type="NCBIfam" id="TIGR02227">
    <property type="entry name" value="sigpep_I_bact"/>
    <property type="match status" value="1"/>
</dbReference>
<evidence type="ECO:0000256" key="3">
    <source>
        <dbReference type="ARBA" id="ARBA00009370"/>
    </source>
</evidence>
<dbReference type="InterPro" id="IPR000223">
    <property type="entry name" value="Pept_S26A_signal_pept_1"/>
</dbReference>
<dbReference type="Gene3D" id="2.10.109.10">
    <property type="entry name" value="Umud Fragment, subunit A"/>
    <property type="match status" value="1"/>
</dbReference>
<dbReference type="STRING" id="290340.AAur_3230"/>
<dbReference type="eggNOG" id="COG0681">
    <property type="taxonomic scope" value="Bacteria"/>
</dbReference>
<keyword evidence="7" id="KW-0645">Protease</keyword>
<dbReference type="GO" id="GO:0009003">
    <property type="term" value="F:signal peptidase activity"/>
    <property type="evidence" value="ECO:0007669"/>
    <property type="project" value="UniProtKB-EC"/>
</dbReference>
<dbReference type="GO" id="GO:0004252">
    <property type="term" value="F:serine-type endopeptidase activity"/>
    <property type="evidence" value="ECO:0007669"/>
    <property type="project" value="InterPro"/>
</dbReference>
<evidence type="ECO:0000256" key="2">
    <source>
        <dbReference type="ARBA" id="ARBA00004401"/>
    </source>
</evidence>
<gene>
    <name evidence="9" type="primary">lepB</name>
    <name evidence="9" type="ordered locus">AAur_3230</name>
</gene>
<evidence type="ECO:0000256" key="1">
    <source>
        <dbReference type="ARBA" id="ARBA00000677"/>
    </source>
</evidence>
<evidence type="ECO:0000256" key="4">
    <source>
        <dbReference type="ARBA" id="ARBA00013208"/>
    </source>
</evidence>
<dbReference type="PROSITE" id="PS00761">
    <property type="entry name" value="SPASE_I_3"/>
    <property type="match status" value="1"/>
</dbReference>
<name>A1R9L5_PAEAT</name>
<reference evidence="9 10" key="1">
    <citation type="journal article" date="2006" name="PLoS Genet.">
        <title>Secrets of soil survival revealed by the genome sequence of Arthrobacter aurescens TC1.</title>
        <authorList>
            <person name="Mongodin E.F."/>
            <person name="Shapir N."/>
            <person name="Daugherty S.C."/>
            <person name="DeBoy R.T."/>
            <person name="Emerson J.B."/>
            <person name="Shvartzbeyn A."/>
            <person name="Radune D."/>
            <person name="Vamathevan J."/>
            <person name="Riggs F."/>
            <person name="Grinberg V."/>
            <person name="Khouri H."/>
            <person name="Wackett L.P."/>
            <person name="Nelson K.E."/>
            <person name="Sadowsky M.J."/>
        </authorList>
    </citation>
    <scope>NUCLEOTIDE SEQUENCE [LARGE SCALE GENOMIC DNA]</scope>
    <source>
        <strain evidence="9 10">TC1</strain>
    </source>
</reference>
<dbReference type="SUPFAM" id="SSF51306">
    <property type="entry name" value="LexA/Signal peptidase"/>
    <property type="match status" value="1"/>
</dbReference>
<protein>
    <recommendedName>
        <fullName evidence="4 7">Signal peptidase I</fullName>
        <ecNumber evidence="4 7">3.4.21.89</ecNumber>
    </recommendedName>
</protein>
<comment type="catalytic activity">
    <reaction evidence="1 7">
        <text>Cleavage of hydrophobic, N-terminal signal or leader sequences from secreted and periplasmic proteins.</text>
        <dbReference type="EC" id="3.4.21.89"/>
    </reaction>
</comment>
<comment type="similarity">
    <text evidence="3 7">Belongs to the peptidase S26 family.</text>
</comment>
<organism evidence="9 10">
    <name type="scientific">Paenarthrobacter aurescens (strain TC1)</name>
    <dbReference type="NCBI Taxonomy" id="290340"/>
    <lineage>
        <taxon>Bacteria</taxon>
        <taxon>Bacillati</taxon>
        <taxon>Actinomycetota</taxon>
        <taxon>Actinomycetes</taxon>
        <taxon>Micrococcales</taxon>
        <taxon>Micrococcaceae</taxon>
        <taxon>Paenarthrobacter</taxon>
    </lineage>
</organism>
<proteinExistence type="inferred from homology"/>
<accession>A1R9L5</accession>
<sequence length="244" mass="25756">MSSESAKGVSRRRLLRSPWLQVVLALMVVSLVQGFVVKVYSVPSGSMEQTLNVGDRVLVNRTAYIGSAPERGDVVVFSKPAGWGAAPQRGALRTGVGWFGELTGIGPANTEYLVKRVVGLPGDTVECCDVGGQVTVNGAAVAEPYIFQDLGFIRDELDCSTAARSPRCFGPIVVGEDQYLFLGDHRSNSEDSVSACRNVGAPAGCVKTASRADIIGRVDGFLFPFTKWGSADTLSANTLSGAAH</sequence>
<dbReference type="InterPro" id="IPR019533">
    <property type="entry name" value="Peptidase_S26"/>
</dbReference>
<keyword evidence="5 7" id="KW-0378">Hydrolase</keyword>